<evidence type="ECO:0000313" key="2">
    <source>
        <dbReference type="Proteomes" id="UP000070401"/>
    </source>
</evidence>
<organism evidence="1 2">
    <name type="scientific">Fusobacterium nucleatum</name>
    <dbReference type="NCBI Taxonomy" id="851"/>
    <lineage>
        <taxon>Bacteria</taxon>
        <taxon>Fusobacteriati</taxon>
        <taxon>Fusobacteriota</taxon>
        <taxon>Fusobacteriia</taxon>
        <taxon>Fusobacteriales</taxon>
        <taxon>Fusobacteriaceae</taxon>
        <taxon>Fusobacterium</taxon>
    </lineage>
</organism>
<keyword evidence="2" id="KW-1185">Reference proteome</keyword>
<dbReference type="Proteomes" id="UP000070401">
    <property type="component" value="Unassembled WGS sequence"/>
</dbReference>
<proteinExistence type="predicted"/>
<gene>
    <name evidence="1" type="ORF">HMPREF3221_01660</name>
</gene>
<protein>
    <submittedName>
        <fullName evidence="1">Uncharacterized protein</fullName>
    </submittedName>
</protein>
<reference evidence="2" key="1">
    <citation type="submission" date="2016-01" db="EMBL/GenBank/DDBJ databases">
        <authorList>
            <person name="Mitreva M."/>
            <person name="Pepin K.H."/>
            <person name="Mihindukulasuriya K.A."/>
            <person name="Fulton R."/>
            <person name="Fronick C."/>
            <person name="O'Laughlin M."/>
            <person name="Miner T."/>
            <person name="Herter B."/>
            <person name="Rosa B.A."/>
            <person name="Cordes M."/>
            <person name="Tomlinson C."/>
            <person name="Wollam A."/>
            <person name="Palsikar V.B."/>
            <person name="Mardis E.R."/>
            <person name="Wilson R.K."/>
        </authorList>
    </citation>
    <scope>NUCLEOTIDE SEQUENCE [LARGE SCALE GENOMIC DNA]</scope>
    <source>
        <strain evidence="2">MJR7757B</strain>
    </source>
</reference>
<dbReference type="AlphaFoldDB" id="A0A133NQP3"/>
<accession>A0A133NQP3</accession>
<dbReference type="RefSeq" id="WP_261787768.1">
    <property type="nucleotide sequence ID" value="NZ_KQ956738.1"/>
</dbReference>
<dbReference type="EMBL" id="LRPY01000169">
    <property type="protein sequence ID" value="KXA18609.1"/>
    <property type="molecule type" value="Genomic_DNA"/>
</dbReference>
<name>A0A133NQP3_FUSNU</name>
<evidence type="ECO:0000313" key="1">
    <source>
        <dbReference type="EMBL" id="KXA18609.1"/>
    </source>
</evidence>
<sequence length="400" mass="45433">MAEFNSHIITNAGRNLLARALAGEGKVIFTKAAFGDQKHSGNLREVTELKNKKLDLNVMNIRNDNGTAVLTVQISNENVEQSFQTEEFGVYAKIEGDITEILYSYTTAVSADTFPNNRLGKTYESIQDIYMAISSDIEAEIYVRDGVIYLTRDIANQVYTETGLTAVGTLKGRNNLEADKQYLADNGHWYKNIGGNRTWEATSGTPDEQLIPITWKYLYESLNNKENQLIQNLNGILGQNNGEFPIEQAVAGNVYYFPRNQKYYYCLKSQTSRVSVPNADFEELSIYQNRKKLENLSKYDFVDKTAGTRYTSLQFEKIGNVGHVFLDIPSGVSNTLNNEALLFTFPKEFKPKSFNLKVLVSYPNGQTARTRYDENTRNLYILSPIQVVESMYLDTFYFLD</sequence>
<comment type="caution">
    <text evidence="1">The sequence shown here is derived from an EMBL/GenBank/DDBJ whole genome shotgun (WGS) entry which is preliminary data.</text>
</comment>
<dbReference type="PATRIC" id="fig|851.8.peg.1673"/>